<keyword evidence="1" id="KW-0732">Signal</keyword>
<dbReference type="Pfam" id="PF20094">
    <property type="entry name" value="GWxTD_dom"/>
    <property type="match status" value="1"/>
</dbReference>
<gene>
    <name evidence="3" type="ORF">HGP29_25835</name>
</gene>
<organism evidence="3 4">
    <name type="scientific">Flammeovirga agarivorans</name>
    <dbReference type="NCBI Taxonomy" id="2726742"/>
    <lineage>
        <taxon>Bacteria</taxon>
        <taxon>Pseudomonadati</taxon>
        <taxon>Bacteroidota</taxon>
        <taxon>Cytophagia</taxon>
        <taxon>Cytophagales</taxon>
        <taxon>Flammeovirgaceae</taxon>
        <taxon>Flammeovirga</taxon>
    </lineage>
</organism>
<name>A0A7X8XYY3_9BACT</name>
<feature type="chain" id="PRO_5031323089" evidence="1">
    <location>
        <begin position="24"/>
        <end position="275"/>
    </location>
</feature>
<accession>A0A7X8XYY3</accession>
<feature type="signal peptide" evidence="1">
    <location>
        <begin position="1"/>
        <end position="23"/>
    </location>
</feature>
<dbReference type="NCBIfam" id="TIGR04514">
    <property type="entry name" value="GWxTD_dom"/>
    <property type="match status" value="1"/>
</dbReference>
<evidence type="ECO:0000313" key="3">
    <source>
        <dbReference type="EMBL" id="NLR94652.1"/>
    </source>
</evidence>
<dbReference type="AlphaFoldDB" id="A0A7X8XYY3"/>
<evidence type="ECO:0000256" key="1">
    <source>
        <dbReference type="SAM" id="SignalP"/>
    </source>
</evidence>
<feature type="domain" description="GWxTD" evidence="2">
    <location>
        <begin position="100"/>
        <end position="271"/>
    </location>
</feature>
<proteinExistence type="predicted"/>
<dbReference type="EMBL" id="JABAIL010000014">
    <property type="protein sequence ID" value="NLR94652.1"/>
    <property type="molecule type" value="Genomic_DNA"/>
</dbReference>
<dbReference type="InterPro" id="IPR030959">
    <property type="entry name" value="GWxTD_dom"/>
</dbReference>
<dbReference type="RefSeq" id="WP_168885362.1">
    <property type="nucleotide sequence ID" value="NZ_JABAIL010000014.1"/>
</dbReference>
<sequence length="275" mass="31841">MRKTASYFFKILSILLFTVEASAQTNFNVDLGSSMAYIKQGENFTVKGSAGTPYYVYHFSTDFMPAPPPMIENPNLGNPMVVDSSFQIMANEAIDVKSTGLYFIQSDTASREGVGFMSVPEDFPKYRKMRHIYPPMIYISTQNEMMSFKSGDRPRLAFENFWLNVAGSPDNAKRMIKMYFDRVTEANIKFTDYKEGWKTDRGIVYIIFGEPNEVSNIDGGIRWSYESNLNHGQVEFDFMEDNNQFTGTHYELKRSFDYKRVWFDTVKKWRNGTIQ</sequence>
<comment type="caution">
    <text evidence="3">The sequence shown here is derived from an EMBL/GenBank/DDBJ whole genome shotgun (WGS) entry which is preliminary data.</text>
</comment>
<dbReference type="Proteomes" id="UP000585050">
    <property type="component" value="Unassembled WGS sequence"/>
</dbReference>
<protein>
    <submittedName>
        <fullName evidence="3">GWxTD domain-containing protein</fullName>
    </submittedName>
</protein>
<reference evidence="3 4" key="1">
    <citation type="submission" date="2020-04" db="EMBL/GenBank/DDBJ databases">
        <title>Flammeovirga sp. SR4, a novel species isolated from seawater.</title>
        <authorList>
            <person name="Wang X."/>
        </authorList>
    </citation>
    <scope>NUCLEOTIDE SEQUENCE [LARGE SCALE GENOMIC DNA]</scope>
    <source>
        <strain evidence="3 4">SR4</strain>
    </source>
</reference>
<keyword evidence="4" id="KW-1185">Reference proteome</keyword>
<evidence type="ECO:0000313" key="4">
    <source>
        <dbReference type="Proteomes" id="UP000585050"/>
    </source>
</evidence>
<evidence type="ECO:0000259" key="2">
    <source>
        <dbReference type="Pfam" id="PF20094"/>
    </source>
</evidence>